<dbReference type="EMBL" id="BTGC01000008">
    <property type="protein sequence ID" value="GMM51855.1"/>
    <property type="molecule type" value="Genomic_DNA"/>
</dbReference>
<evidence type="ECO:0000256" key="3">
    <source>
        <dbReference type="SAM" id="MobiDB-lite"/>
    </source>
</evidence>
<comment type="similarity">
    <text evidence="1">Belongs to the TRIAP1/MDM35 family.</text>
</comment>
<evidence type="ECO:0000313" key="4">
    <source>
        <dbReference type="EMBL" id="GMM51855.1"/>
    </source>
</evidence>
<keyword evidence="5" id="KW-1185">Reference proteome</keyword>
<evidence type="ECO:0000313" key="5">
    <source>
        <dbReference type="Proteomes" id="UP001362899"/>
    </source>
</evidence>
<comment type="caution">
    <text evidence="4">The sequence shown here is derived from an EMBL/GenBank/DDBJ whole genome shotgun (WGS) entry which is preliminary data.</text>
</comment>
<dbReference type="Proteomes" id="UP001362899">
    <property type="component" value="Unassembled WGS sequence"/>
</dbReference>
<sequence length="84" mass="9712">MGQSMSSIAPECNESKKAYDNCFSQWYEKFLKGESLENECKDLFDTYKTCVQSAMLKNHNVHKNLEDAREQAPFENGGKHRETD</sequence>
<proteinExistence type="inferred from homology"/>
<dbReference type="GO" id="GO:1990050">
    <property type="term" value="F:phosphatidic acid transfer activity"/>
    <property type="evidence" value="ECO:0007669"/>
    <property type="project" value="TreeGrafter"/>
</dbReference>
<name>A0AAV5RKD2_STABA</name>
<dbReference type="AlphaFoldDB" id="A0AAV5RKD2"/>
<evidence type="ECO:0000256" key="1">
    <source>
        <dbReference type="ARBA" id="ARBA00006196"/>
    </source>
</evidence>
<dbReference type="GO" id="GO:0045332">
    <property type="term" value="P:phospholipid translocation"/>
    <property type="evidence" value="ECO:0007669"/>
    <property type="project" value="TreeGrafter"/>
</dbReference>
<organism evidence="4 5">
    <name type="scientific">Starmerella bacillaris</name>
    <name type="common">Yeast</name>
    <name type="synonym">Candida zemplinina</name>
    <dbReference type="NCBI Taxonomy" id="1247836"/>
    <lineage>
        <taxon>Eukaryota</taxon>
        <taxon>Fungi</taxon>
        <taxon>Dikarya</taxon>
        <taxon>Ascomycota</taxon>
        <taxon>Saccharomycotina</taxon>
        <taxon>Dipodascomycetes</taxon>
        <taxon>Dipodascales</taxon>
        <taxon>Trichomonascaceae</taxon>
        <taxon>Starmerella</taxon>
    </lineage>
</organism>
<protein>
    <submittedName>
        <fullName evidence="4">Mdm35 protein</fullName>
    </submittedName>
</protein>
<dbReference type="Gene3D" id="1.10.287.1130">
    <property type="entry name" value="CytochromE C oxidase copper chaperone"/>
    <property type="match status" value="1"/>
</dbReference>
<gene>
    <name evidence="4" type="ORF">DASB73_028180</name>
</gene>
<dbReference type="GO" id="GO:0005758">
    <property type="term" value="C:mitochondrial intermembrane space"/>
    <property type="evidence" value="ECO:0007669"/>
    <property type="project" value="TreeGrafter"/>
</dbReference>
<dbReference type="InterPro" id="IPR007918">
    <property type="entry name" value="MDM35_apoptosis"/>
</dbReference>
<dbReference type="PANTHER" id="PTHR46403">
    <property type="entry name" value="TP53-REGULATED INHIBITOR OF APOPTOSIS 1"/>
    <property type="match status" value="1"/>
</dbReference>
<dbReference type="Pfam" id="PF05254">
    <property type="entry name" value="UPF0203"/>
    <property type="match status" value="1"/>
</dbReference>
<accession>A0AAV5RKD2</accession>
<dbReference type="PROSITE" id="PS51808">
    <property type="entry name" value="CHCH"/>
    <property type="match status" value="1"/>
</dbReference>
<reference evidence="4 5" key="1">
    <citation type="journal article" date="2023" name="Elife">
        <title>Identification of key yeast species and microbe-microbe interactions impacting larval growth of Drosophila in the wild.</title>
        <authorList>
            <person name="Mure A."/>
            <person name="Sugiura Y."/>
            <person name="Maeda R."/>
            <person name="Honda K."/>
            <person name="Sakurai N."/>
            <person name="Takahashi Y."/>
            <person name="Watada M."/>
            <person name="Katoh T."/>
            <person name="Gotoh A."/>
            <person name="Gotoh Y."/>
            <person name="Taniguchi I."/>
            <person name="Nakamura K."/>
            <person name="Hayashi T."/>
            <person name="Katayama T."/>
            <person name="Uemura T."/>
            <person name="Hattori Y."/>
        </authorList>
    </citation>
    <scope>NUCLEOTIDE SEQUENCE [LARGE SCALE GENOMIC DNA]</scope>
    <source>
        <strain evidence="4 5">SB-73</strain>
    </source>
</reference>
<keyword evidence="2" id="KW-1015">Disulfide bond</keyword>
<evidence type="ECO:0000256" key="2">
    <source>
        <dbReference type="ARBA" id="ARBA00023157"/>
    </source>
</evidence>
<dbReference type="GO" id="GO:0005634">
    <property type="term" value="C:nucleus"/>
    <property type="evidence" value="ECO:0007669"/>
    <property type="project" value="TreeGrafter"/>
</dbReference>
<feature type="compositionally biased region" description="Basic and acidic residues" evidence="3">
    <location>
        <begin position="63"/>
        <end position="84"/>
    </location>
</feature>
<feature type="region of interest" description="Disordered" evidence="3">
    <location>
        <begin position="62"/>
        <end position="84"/>
    </location>
</feature>
<dbReference type="GO" id="GO:0005829">
    <property type="term" value="C:cytosol"/>
    <property type="evidence" value="ECO:0007669"/>
    <property type="project" value="TreeGrafter"/>
</dbReference>
<dbReference type="PANTHER" id="PTHR46403:SF1">
    <property type="entry name" value="TP53-REGULATED INHIBITOR OF APOPTOSIS 1"/>
    <property type="match status" value="1"/>
</dbReference>